<dbReference type="InterPro" id="IPR012338">
    <property type="entry name" value="Beta-lactam/transpept-like"/>
</dbReference>
<dbReference type="GO" id="GO:0051301">
    <property type="term" value="P:cell division"/>
    <property type="evidence" value="ECO:0007669"/>
    <property type="project" value="UniProtKB-KW"/>
</dbReference>
<dbReference type="GO" id="GO:0004180">
    <property type="term" value="F:carboxypeptidase activity"/>
    <property type="evidence" value="ECO:0007669"/>
    <property type="project" value="UniProtKB-KW"/>
</dbReference>
<keyword evidence="4" id="KW-0812">Transmembrane</keyword>
<protein>
    <submittedName>
        <fullName evidence="6">Cell division protein FtsI (Penicillin-binding protein 3)</fullName>
    </submittedName>
</protein>
<evidence type="ECO:0000256" key="3">
    <source>
        <dbReference type="ARBA" id="ARBA00023136"/>
    </source>
</evidence>
<reference evidence="6 7" key="1">
    <citation type="submission" date="2016-11" db="EMBL/GenBank/DDBJ databases">
        <authorList>
            <person name="Jaros S."/>
            <person name="Januszkiewicz K."/>
            <person name="Wedrychowicz H."/>
        </authorList>
    </citation>
    <scope>NUCLEOTIDE SEQUENCE [LARGE SCALE GENOMIC DNA]</scope>
    <source>
        <strain evidence="6 7">DSM 21425</strain>
    </source>
</reference>
<dbReference type="STRING" id="579105.SAMN04488096_108158"/>
<dbReference type="EMBL" id="FQYY01000008">
    <property type="protein sequence ID" value="SHJ12092.1"/>
    <property type="molecule type" value="Genomic_DNA"/>
</dbReference>
<dbReference type="GO" id="GO:0008658">
    <property type="term" value="F:penicillin binding"/>
    <property type="evidence" value="ECO:0007669"/>
    <property type="project" value="InterPro"/>
</dbReference>
<dbReference type="PANTHER" id="PTHR30627:SF1">
    <property type="entry name" value="PEPTIDOGLYCAN D,D-TRANSPEPTIDASE FTSI"/>
    <property type="match status" value="1"/>
</dbReference>
<evidence type="ECO:0000313" key="7">
    <source>
        <dbReference type="Proteomes" id="UP000184225"/>
    </source>
</evidence>
<keyword evidence="2" id="KW-0378">Hydrolase</keyword>
<dbReference type="Proteomes" id="UP000184225">
    <property type="component" value="Unassembled WGS sequence"/>
</dbReference>
<keyword evidence="3 4" id="KW-0472">Membrane</keyword>
<keyword evidence="4" id="KW-1133">Transmembrane helix</keyword>
<keyword evidence="7" id="KW-1185">Reference proteome</keyword>
<dbReference type="RefSeq" id="WP_073152726.1">
    <property type="nucleotide sequence ID" value="NZ_FQYY01000008.1"/>
</dbReference>
<dbReference type="SMART" id="SM00740">
    <property type="entry name" value="PASTA"/>
    <property type="match status" value="1"/>
</dbReference>
<dbReference type="InterPro" id="IPR036138">
    <property type="entry name" value="PBP_dimer_sf"/>
</dbReference>
<accession>A0A1M6GQB8</accession>
<dbReference type="SUPFAM" id="SSF54184">
    <property type="entry name" value="Penicillin-binding protein 2x (pbp-2x), c-terminal domain"/>
    <property type="match status" value="1"/>
</dbReference>
<keyword evidence="6" id="KW-0132">Cell division</keyword>
<comment type="subcellular location">
    <subcellularLocation>
        <location evidence="1">Membrane</location>
    </subcellularLocation>
</comment>
<evidence type="ECO:0000256" key="4">
    <source>
        <dbReference type="SAM" id="Phobius"/>
    </source>
</evidence>
<sequence length="655" mass="73304">MVAEKNILYRLYFIAGGVFLFAFAIAFKLINIQVSEGEKYKELSDKRVFKNFTIPANRGNLYDAKGSLLATSVPEYDIRFDALTVSQENFDLYLKPLAKELSKMFEKPESYYVNILRRARANKNRYFLVARGVGYSQYAKIKEFPMFRLGAYKGGFISEQRTVRQRPLGKIGERTVGHGQAGLEGAYDEYLKGKDGHRLKQKIAQGQWKPISDENEREPEDGLDVVSTIDINIQDIAHHALLSQLISFRADHGTVVVMETETGEIKAMANLGRTDDGKYYEKRNYAVWESHEPGSTFKLMAMVAALEDRVVDTADVVDTEGGAIKYYDRIVRDSHKGGYGKISVAKAFEVSSNTAFSKFIYEGYKDNPEAFVNRLDYMGLNKKIGLEIKGEGAPKIPHPDDSNWYGTTLPWMSFGYGVSITPLQTLAFYNAIANDGIMIKPRLIKEVRDRDKVVHDYNQPIIQNSVCSKETAMKVREMMKKTVKRGTAANIYTENFSMAGKTGTCLTGYGAGKGGSEYIASFAGYFPAEDPKYSCIVVISKPDRSIGYYGNIVAGPVFKTIAQKIYTDTPAVDEVENLESDNPEVDKNFERYFAVSQKYKTIVPNVEGLPAMDAIAILENLGLKVKLNGLGKIKKQSIQQGQKVKANQQILISSI</sequence>
<name>A0A1M6GQB8_9FLAO</name>
<dbReference type="SUPFAM" id="SSF56519">
    <property type="entry name" value="Penicillin binding protein dimerisation domain"/>
    <property type="match status" value="1"/>
</dbReference>
<evidence type="ECO:0000259" key="5">
    <source>
        <dbReference type="PROSITE" id="PS51178"/>
    </source>
</evidence>
<dbReference type="PANTHER" id="PTHR30627">
    <property type="entry name" value="PEPTIDOGLYCAN D,D-TRANSPEPTIDASE"/>
    <property type="match status" value="1"/>
</dbReference>
<dbReference type="Gene3D" id="3.40.710.10">
    <property type="entry name" value="DD-peptidase/beta-lactamase superfamily"/>
    <property type="match status" value="1"/>
</dbReference>
<evidence type="ECO:0000313" key="6">
    <source>
        <dbReference type="EMBL" id="SHJ12092.1"/>
    </source>
</evidence>
<dbReference type="InterPro" id="IPR005543">
    <property type="entry name" value="PASTA_dom"/>
</dbReference>
<dbReference type="Gene3D" id="3.30.450.330">
    <property type="match status" value="1"/>
</dbReference>
<feature type="transmembrane region" description="Helical" evidence="4">
    <location>
        <begin position="7"/>
        <end position="30"/>
    </location>
</feature>
<evidence type="ECO:0000256" key="2">
    <source>
        <dbReference type="ARBA" id="ARBA00022645"/>
    </source>
</evidence>
<dbReference type="GO" id="GO:0005886">
    <property type="term" value="C:plasma membrane"/>
    <property type="evidence" value="ECO:0007669"/>
    <property type="project" value="TreeGrafter"/>
</dbReference>
<feature type="domain" description="PASTA" evidence="5">
    <location>
        <begin position="597"/>
        <end position="655"/>
    </location>
</feature>
<proteinExistence type="predicted"/>
<dbReference type="CDD" id="cd06575">
    <property type="entry name" value="PASTA_Pbp2x-like_2"/>
    <property type="match status" value="1"/>
</dbReference>
<dbReference type="AlphaFoldDB" id="A0A1M6GQB8"/>
<dbReference type="Pfam" id="PF03717">
    <property type="entry name" value="PBP_dimer"/>
    <property type="match status" value="1"/>
</dbReference>
<dbReference type="SUPFAM" id="SSF56601">
    <property type="entry name" value="beta-lactamase/transpeptidase-like"/>
    <property type="match status" value="1"/>
</dbReference>
<dbReference type="Pfam" id="PF03793">
    <property type="entry name" value="PASTA"/>
    <property type="match status" value="1"/>
</dbReference>
<keyword evidence="6" id="KW-0131">Cell cycle</keyword>
<dbReference type="OrthoDB" id="9804124at2"/>
<organism evidence="6 7">
    <name type="scientific">Mesonia phycicola</name>
    <dbReference type="NCBI Taxonomy" id="579105"/>
    <lineage>
        <taxon>Bacteria</taxon>
        <taxon>Pseudomonadati</taxon>
        <taxon>Bacteroidota</taxon>
        <taxon>Flavobacteriia</taxon>
        <taxon>Flavobacteriales</taxon>
        <taxon>Flavobacteriaceae</taxon>
        <taxon>Mesonia</taxon>
    </lineage>
</organism>
<evidence type="ECO:0000256" key="1">
    <source>
        <dbReference type="ARBA" id="ARBA00004370"/>
    </source>
</evidence>
<dbReference type="PROSITE" id="PS51178">
    <property type="entry name" value="PASTA"/>
    <property type="match status" value="1"/>
</dbReference>
<keyword evidence="2" id="KW-0121">Carboxypeptidase</keyword>
<dbReference type="Gene3D" id="3.90.1310.10">
    <property type="entry name" value="Penicillin-binding protein 2a (Domain 2)"/>
    <property type="match status" value="1"/>
</dbReference>
<gene>
    <name evidence="6" type="ORF">SAMN04488096_108158</name>
</gene>
<dbReference type="InterPro" id="IPR005311">
    <property type="entry name" value="PBP_dimer"/>
</dbReference>
<keyword evidence="2" id="KW-0645">Protease</keyword>
<dbReference type="InterPro" id="IPR001460">
    <property type="entry name" value="PCN-bd_Tpept"/>
</dbReference>
<dbReference type="Pfam" id="PF00905">
    <property type="entry name" value="Transpeptidase"/>
    <property type="match status" value="1"/>
</dbReference>
<dbReference type="InterPro" id="IPR050515">
    <property type="entry name" value="Beta-lactam/transpept"/>
</dbReference>
<dbReference type="GO" id="GO:0071555">
    <property type="term" value="P:cell wall organization"/>
    <property type="evidence" value="ECO:0007669"/>
    <property type="project" value="TreeGrafter"/>
</dbReference>